<dbReference type="GO" id="GO:0000785">
    <property type="term" value="C:chromatin"/>
    <property type="evidence" value="ECO:0000318"/>
    <property type="project" value="GO_Central"/>
</dbReference>
<organism evidence="7 8">
    <name type="scientific">Trichomonas vaginalis (strain ATCC PRA-98 / G3)</name>
    <dbReference type="NCBI Taxonomy" id="412133"/>
    <lineage>
        <taxon>Eukaryota</taxon>
        <taxon>Metamonada</taxon>
        <taxon>Parabasalia</taxon>
        <taxon>Trichomonadida</taxon>
        <taxon>Trichomonadidae</taxon>
        <taxon>Trichomonas</taxon>
    </lineage>
</organism>
<dbReference type="VEuPathDB" id="TrichDB:TVAGG3_0616580"/>
<evidence type="ECO:0000313" key="7">
    <source>
        <dbReference type="EMBL" id="EAX94232.1"/>
    </source>
</evidence>
<dbReference type="Pfam" id="PF00271">
    <property type="entry name" value="Helicase_C"/>
    <property type="match status" value="1"/>
</dbReference>
<keyword evidence="3" id="KW-0539">Nucleus</keyword>
<dbReference type="SUPFAM" id="SSF52540">
    <property type="entry name" value="P-loop containing nucleoside triphosphate hydrolases"/>
    <property type="match status" value="2"/>
</dbReference>
<dbReference type="CDD" id="cd17919">
    <property type="entry name" value="DEXHc_Snf"/>
    <property type="match status" value="1"/>
</dbReference>
<dbReference type="SMART" id="SM00487">
    <property type="entry name" value="DEXDc"/>
    <property type="match status" value="1"/>
</dbReference>
<dbReference type="InterPro" id="IPR038718">
    <property type="entry name" value="SNF2-like_sf"/>
</dbReference>
<keyword evidence="8" id="KW-1185">Reference proteome</keyword>
<dbReference type="Pfam" id="PF00176">
    <property type="entry name" value="SNF2-rel_dom"/>
    <property type="match status" value="1"/>
</dbReference>
<gene>
    <name evidence="7" type="ORF">TVAG_001490</name>
</gene>
<dbReference type="Gene3D" id="3.40.50.300">
    <property type="entry name" value="P-loop containing nucleotide triphosphate hydrolases"/>
    <property type="match status" value="1"/>
</dbReference>
<dbReference type="PANTHER" id="PTHR45623">
    <property type="entry name" value="CHROMODOMAIN-HELICASE-DNA-BINDING PROTEIN 3-RELATED-RELATED"/>
    <property type="match status" value="1"/>
</dbReference>
<dbReference type="GO" id="GO:0005524">
    <property type="term" value="F:ATP binding"/>
    <property type="evidence" value="ECO:0007669"/>
    <property type="project" value="InterPro"/>
</dbReference>
<dbReference type="GO" id="GO:0140658">
    <property type="term" value="F:ATP-dependent chromatin remodeler activity"/>
    <property type="evidence" value="ECO:0000318"/>
    <property type="project" value="GO_Central"/>
</dbReference>
<dbReference type="Proteomes" id="UP000001542">
    <property type="component" value="Unassembled WGS sequence"/>
</dbReference>
<dbReference type="GO" id="GO:0042393">
    <property type="term" value="F:histone binding"/>
    <property type="evidence" value="ECO:0000318"/>
    <property type="project" value="GO_Central"/>
</dbReference>
<dbReference type="InterPro" id="IPR014001">
    <property type="entry name" value="Helicase_ATP-bd"/>
</dbReference>
<dbReference type="STRING" id="5722.A2FLI2"/>
<feature type="region of interest" description="Disordered" evidence="4">
    <location>
        <begin position="261"/>
        <end position="288"/>
    </location>
</feature>
<dbReference type="GO" id="GO:0003682">
    <property type="term" value="F:chromatin binding"/>
    <property type="evidence" value="ECO:0000318"/>
    <property type="project" value="GO_Central"/>
</dbReference>
<dbReference type="InParanoid" id="A2FLI2"/>
<dbReference type="PANTHER" id="PTHR45623:SF14">
    <property type="entry name" value="CHROMODOMAIN-HELICASE-DNA-BINDING PROTEIN 1"/>
    <property type="match status" value="1"/>
</dbReference>
<evidence type="ECO:0000256" key="3">
    <source>
        <dbReference type="ARBA" id="ARBA00023242"/>
    </source>
</evidence>
<sequence length="1535" mass="177676">MSHILEKCSDYEELIRSYHQEIDLKADISEISAENNVKINQDTNNTKLLKIFFDYISSIPDHILIDTNFLCIPLIKGVDQAVTFTKTLPFVNQALLSRLIAFIILLYNKITDKNLRNELLKIVCSVLIKEPKTNSELMTPQILQIFIDDYFTIFSEIPSLTEDVNWISQSEFKNNSQEKLNRFLSQQSIHSMTMSRSTSDGKLNNKKSKSLHNLKAVDQDAFVANEEEDDEPDHFYAPTTGDDIQITARQRDYSINYLESDASEEEAVDEEGFEDGEQENGQGFEEEDVEEEADETIFDDVDGGNGKIDRIILSREVNKSMEYLVTMQGSPYPIAQWIPLTILMEIPNYKTALTRFTETESKFSFYVAETYTFSTKWDSPVHVVGHREMDNGQNMFLLQYTVSHGTAYYWEVKNSTSPNNVIDHYMDTLVHVEKTIPTRPTLIPEIELSEAETFKSHSGFLPKEYQITGVNWLLQCFCDQHGSLLADEMGLGKTIQAIIFLRKLRDIGWEGPHIIAVRNNTYNQWCKELEEWSDFNYVMYKGDPNDRLILRTFRISPDKKDHKYRFNVLLVAYDILIKDYEYFRNINFEVMIIDEGHRIKQRYGQTHLAFDTLKAQHRIIMTGTPIQNTLQELWSLLNFVSPDYFDNPDLFPDEEVDSMEPAKMLELRRMITPHLMRRSLDEVEKSLVPKDERFVFLHLTPAQKDLTRLVKMHELWRIQGQERDNYQESQMLHRICNHPFMVEGSEEYYTAILGMERSKALVETCCKFQFLDLILPIFKKQNRSVLIFSQRIKVLQLLAEYCQLRKYTYVMLDGQLSADDKKTAIDSFVSDNSDVFIFLISTKSGAEGLNLTKASVTIIFDPDWNPNNDLQALGRCHRIGQTKRVLVLRLITFGTYEHTMYTRAQKKLKLWDAVLGDTDLHFRIKLKPKRNTSMLFKPYTPIHFSYTEKQAELEEPKEEIVQPPELNGLHFNSKDSFEDVLAKSSTVVTDLLKYKDQKEIEWDLDESVDDFLKRFTIEDVSLNTRKKKKSTPTYQIDLIYARRILSALEKYGYSKKSFERIQKEIVPDCPIETVKKFCTDSIVLFFRSLEPTGFLHFPILSQVILTEKNANLPLLMSPDREDWLSVPFTRRGSVVVSVKQLFSSIHRTAPYFLFSLEAKLIVEKFTELNFQFNFDDLTPPAHNQQITDEQILQELLTNSPTLTDENRSHFIVHQMKKQIIESEKHVQAVLTPYWGRTEVFDVLGLLKNFGGRILKMTPKEIQWRTGVISKPDHSVKLLATRIMNSFKVSLDLVLPLKIPSGATGVPSEPNPPPFPENYVIDQREMLSVTRRSGIMTSIDLALEKVTDDSILFEGDNKGWFTNHHFVTLLSHMKEYGFDSVSNLLLSNREFTEHLSEADITAISTGNDISENSILPLFITDEVAFFDTIKSIIGKNPLEVAKELITEYRQEQDLASRSRPLNPEERHSISKEKSQKSKVSSHLKIVMPRISSLTFHDGRGKDMEREVDKAEARYRRNIPMDERRAIFAALQGKLGA</sequence>
<dbReference type="VEuPathDB" id="TrichDB:TVAG_001490"/>
<reference evidence="7" key="1">
    <citation type="submission" date="2006-10" db="EMBL/GenBank/DDBJ databases">
        <authorList>
            <person name="Amadeo P."/>
            <person name="Zhao Q."/>
            <person name="Wortman J."/>
            <person name="Fraser-Liggett C."/>
            <person name="Carlton J."/>
        </authorList>
    </citation>
    <scope>NUCLEOTIDE SEQUENCE</scope>
    <source>
        <strain evidence="7">G3</strain>
    </source>
</reference>
<dbReference type="GO" id="GO:0034728">
    <property type="term" value="P:nucleosome organization"/>
    <property type="evidence" value="ECO:0000318"/>
    <property type="project" value="GO_Central"/>
</dbReference>
<dbReference type="Gene3D" id="3.40.50.10810">
    <property type="entry name" value="Tandem AAA-ATPase domain"/>
    <property type="match status" value="1"/>
</dbReference>
<dbReference type="InterPro" id="IPR001650">
    <property type="entry name" value="Helicase_C-like"/>
</dbReference>
<evidence type="ECO:0000259" key="6">
    <source>
        <dbReference type="PROSITE" id="PS51194"/>
    </source>
</evidence>
<comment type="subcellular location">
    <subcellularLocation>
        <location evidence="1">Nucleus</location>
    </subcellularLocation>
</comment>
<dbReference type="InterPro" id="IPR027417">
    <property type="entry name" value="P-loop_NTPase"/>
</dbReference>
<evidence type="ECO:0000256" key="4">
    <source>
        <dbReference type="SAM" id="MobiDB-lite"/>
    </source>
</evidence>
<reference evidence="7" key="2">
    <citation type="journal article" date="2007" name="Science">
        <title>Draft genome sequence of the sexually transmitted pathogen Trichomonas vaginalis.</title>
        <authorList>
            <person name="Carlton J.M."/>
            <person name="Hirt R.P."/>
            <person name="Silva J.C."/>
            <person name="Delcher A.L."/>
            <person name="Schatz M."/>
            <person name="Zhao Q."/>
            <person name="Wortman J.R."/>
            <person name="Bidwell S.L."/>
            <person name="Alsmark U.C.M."/>
            <person name="Besteiro S."/>
            <person name="Sicheritz-Ponten T."/>
            <person name="Noel C.J."/>
            <person name="Dacks J.B."/>
            <person name="Foster P.G."/>
            <person name="Simillion C."/>
            <person name="Van de Peer Y."/>
            <person name="Miranda-Saavedra D."/>
            <person name="Barton G.J."/>
            <person name="Westrop G.D."/>
            <person name="Mueller S."/>
            <person name="Dessi D."/>
            <person name="Fiori P.L."/>
            <person name="Ren Q."/>
            <person name="Paulsen I."/>
            <person name="Zhang H."/>
            <person name="Bastida-Corcuera F.D."/>
            <person name="Simoes-Barbosa A."/>
            <person name="Brown M.T."/>
            <person name="Hayes R.D."/>
            <person name="Mukherjee M."/>
            <person name="Okumura C.Y."/>
            <person name="Schneider R."/>
            <person name="Smith A.J."/>
            <person name="Vanacova S."/>
            <person name="Villalvazo M."/>
            <person name="Haas B.J."/>
            <person name="Pertea M."/>
            <person name="Feldblyum T.V."/>
            <person name="Utterback T.R."/>
            <person name="Shu C.L."/>
            <person name="Osoegawa K."/>
            <person name="de Jong P.J."/>
            <person name="Hrdy I."/>
            <person name="Horvathova L."/>
            <person name="Zubacova Z."/>
            <person name="Dolezal P."/>
            <person name="Malik S.B."/>
            <person name="Logsdon J.M. Jr."/>
            <person name="Henze K."/>
            <person name="Gupta A."/>
            <person name="Wang C.C."/>
            <person name="Dunne R.L."/>
            <person name="Upcroft J.A."/>
            <person name="Upcroft P."/>
            <person name="White O."/>
            <person name="Salzberg S.L."/>
            <person name="Tang P."/>
            <person name="Chiu C.-H."/>
            <person name="Lee Y.-S."/>
            <person name="Embley T.M."/>
            <person name="Coombs G.H."/>
            <person name="Mottram J.C."/>
            <person name="Tachezy J."/>
            <person name="Fraser-Liggett C.M."/>
            <person name="Johnson P.J."/>
        </authorList>
    </citation>
    <scope>NUCLEOTIDE SEQUENCE [LARGE SCALE GENOMIC DNA]</scope>
    <source>
        <strain evidence="7">G3</strain>
    </source>
</reference>
<proteinExistence type="predicted"/>
<dbReference type="GO" id="GO:0003677">
    <property type="term" value="F:DNA binding"/>
    <property type="evidence" value="ECO:0000318"/>
    <property type="project" value="GO_Central"/>
</dbReference>
<evidence type="ECO:0000256" key="2">
    <source>
        <dbReference type="ARBA" id="ARBA00022801"/>
    </source>
</evidence>
<dbReference type="GO" id="GO:0005634">
    <property type="term" value="C:nucleus"/>
    <property type="evidence" value="ECO:0000318"/>
    <property type="project" value="GO_Central"/>
</dbReference>
<feature type="region of interest" description="Disordered" evidence="4">
    <location>
        <begin position="1451"/>
        <end position="1480"/>
    </location>
</feature>
<dbReference type="InterPro" id="IPR000330">
    <property type="entry name" value="SNF2_N"/>
</dbReference>
<feature type="domain" description="Helicase ATP-binding" evidence="5">
    <location>
        <begin position="474"/>
        <end position="643"/>
    </location>
</feature>
<evidence type="ECO:0000256" key="1">
    <source>
        <dbReference type="ARBA" id="ARBA00004123"/>
    </source>
</evidence>
<evidence type="ECO:0000259" key="5">
    <source>
        <dbReference type="PROSITE" id="PS51192"/>
    </source>
</evidence>
<dbReference type="SMART" id="SM00490">
    <property type="entry name" value="HELICc"/>
    <property type="match status" value="1"/>
</dbReference>
<dbReference type="RefSeq" id="XP_001307162.1">
    <property type="nucleotide sequence ID" value="XM_001307161.1"/>
</dbReference>
<protein>
    <submittedName>
        <fullName evidence="7">SNF2 family N-terminal domain containing protein</fullName>
    </submittedName>
</protein>
<dbReference type="EMBL" id="DS113869">
    <property type="protein sequence ID" value="EAX94232.1"/>
    <property type="molecule type" value="Genomic_DNA"/>
</dbReference>
<dbReference type="KEGG" id="tva:4751961"/>
<feature type="compositionally biased region" description="Basic and acidic residues" evidence="4">
    <location>
        <begin position="1451"/>
        <end position="1474"/>
    </location>
</feature>
<dbReference type="eggNOG" id="KOG0384">
    <property type="taxonomic scope" value="Eukaryota"/>
</dbReference>
<keyword evidence="2" id="KW-0378">Hydrolase</keyword>
<feature type="domain" description="Helicase C-terminal" evidence="6">
    <location>
        <begin position="769"/>
        <end position="935"/>
    </location>
</feature>
<dbReference type="CDD" id="cd18793">
    <property type="entry name" value="SF2_C_SNF"/>
    <property type="match status" value="1"/>
</dbReference>
<accession>A2FLI2</accession>
<evidence type="ECO:0000313" key="8">
    <source>
        <dbReference type="Proteomes" id="UP000001542"/>
    </source>
</evidence>
<dbReference type="SMR" id="A2FLI2"/>
<dbReference type="PROSITE" id="PS51194">
    <property type="entry name" value="HELICASE_CTER"/>
    <property type="match status" value="1"/>
</dbReference>
<dbReference type="InterPro" id="IPR049730">
    <property type="entry name" value="SNF2/RAD54-like_C"/>
</dbReference>
<name>A2FLI2_TRIV3</name>
<dbReference type="OrthoDB" id="10440895at2759"/>
<dbReference type="GO" id="GO:0016887">
    <property type="term" value="F:ATP hydrolysis activity"/>
    <property type="evidence" value="ECO:0000318"/>
    <property type="project" value="GO_Central"/>
</dbReference>
<dbReference type="PROSITE" id="PS51192">
    <property type="entry name" value="HELICASE_ATP_BIND_1"/>
    <property type="match status" value="1"/>
</dbReference>